<name>A0AAV4ME47_9ARAC</name>
<comment type="caution">
    <text evidence="1">The sequence shown here is derived from an EMBL/GenBank/DDBJ whole genome shotgun (WGS) entry which is preliminary data.</text>
</comment>
<organism evidence="1 2">
    <name type="scientific">Caerostris darwini</name>
    <dbReference type="NCBI Taxonomy" id="1538125"/>
    <lineage>
        <taxon>Eukaryota</taxon>
        <taxon>Metazoa</taxon>
        <taxon>Ecdysozoa</taxon>
        <taxon>Arthropoda</taxon>
        <taxon>Chelicerata</taxon>
        <taxon>Arachnida</taxon>
        <taxon>Araneae</taxon>
        <taxon>Araneomorphae</taxon>
        <taxon>Entelegynae</taxon>
        <taxon>Araneoidea</taxon>
        <taxon>Araneidae</taxon>
        <taxon>Caerostris</taxon>
    </lineage>
</organism>
<dbReference type="Proteomes" id="UP001054837">
    <property type="component" value="Unassembled WGS sequence"/>
</dbReference>
<keyword evidence="2" id="KW-1185">Reference proteome</keyword>
<evidence type="ECO:0000313" key="2">
    <source>
        <dbReference type="Proteomes" id="UP001054837"/>
    </source>
</evidence>
<sequence>MFHNIGPKHEPCGMPILYLCVMSPRTTFLSSRKLKRIFFRQDADRPVILRVCEIYAGFWDKDYPRQLSDSKEVTRRHEKVEKVGKLRGVSIKSSFTISPGIPSIPAAFLGLILSKTVSISVEEM</sequence>
<reference evidence="1 2" key="1">
    <citation type="submission" date="2021-06" db="EMBL/GenBank/DDBJ databases">
        <title>Caerostris darwini draft genome.</title>
        <authorList>
            <person name="Kono N."/>
            <person name="Arakawa K."/>
        </authorList>
    </citation>
    <scope>NUCLEOTIDE SEQUENCE [LARGE SCALE GENOMIC DNA]</scope>
</reference>
<accession>A0AAV4ME47</accession>
<gene>
    <name evidence="1" type="ORF">CDAR_312601</name>
</gene>
<protein>
    <submittedName>
        <fullName evidence="1">Uncharacterized protein</fullName>
    </submittedName>
</protein>
<dbReference type="EMBL" id="BPLQ01000337">
    <property type="protein sequence ID" value="GIX70125.1"/>
    <property type="molecule type" value="Genomic_DNA"/>
</dbReference>
<evidence type="ECO:0000313" key="1">
    <source>
        <dbReference type="EMBL" id="GIX70125.1"/>
    </source>
</evidence>
<proteinExistence type="predicted"/>
<dbReference type="AlphaFoldDB" id="A0AAV4ME47"/>